<sequence length="294" mass="31684">MRTHTFLFIATFSGCLGLVRAQSSTGAGYVGYNLTLEGDQDSVVYSTDDTRPNASVTEPNPDVFLNASVNVGEIDIQVDNLTAKINLDLEILNLLSFNAGVNLEIDAVRLLIQDVKAKVLLEARLEKLVEMVNDTLNSIDLNPIIATLGEGVGDVVGSVGDPLSSESPSSSAEKRSFELEQNILFSINDYAGNTHTNRVLAQNGDLVDKSLDNDGNLQGERTIGTYLTEMTPVGERSVVDRNGEVVTEQEYRYEPYRGLAVISVVYTNEAEEVVGTQVLVESSAGGSSTISEDL</sequence>
<feature type="signal peptide" evidence="1">
    <location>
        <begin position="1"/>
        <end position="21"/>
    </location>
</feature>
<accession>A0ABR0E926</accession>
<gene>
    <name evidence="2" type="ORF">PRZ48_010577</name>
</gene>
<comment type="caution">
    <text evidence="2">The sequence shown here is derived from an EMBL/GenBank/DDBJ whole genome shotgun (WGS) entry which is preliminary data.</text>
</comment>
<protein>
    <submittedName>
        <fullName evidence="2">Uncharacterized protein</fullName>
    </submittedName>
</protein>
<evidence type="ECO:0000313" key="2">
    <source>
        <dbReference type="EMBL" id="KAK4497922.1"/>
    </source>
</evidence>
<keyword evidence="3" id="KW-1185">Reference proteome</keyword>
<feature type="chain" id="PRO_5047048149" evidence="1">
    <location>
        <begin position="22"/>
        <end position="294"/>
    </location>
</feature>
<dbReference type="PROSITE" id="PS51257">
    <property type="entry name" value="PROKAR_LIPOPROTEIN"/>
    <property type="match status" value="1"/>
</dbReference>
<evidence type="ECO:0000256" key="1">
    <source>
        <dbReference type="SAM" id="SignalP"/>
    </source>
</evidence>
<evidence type="ECO:0000313" key="3">
    <source>
        <dbReference type="Proteomes" id="UP001305779"/>
    </source>
</evidence>
<dbReference type="EMBL" id="JAXOVC010000008">
    <property type="protein sequence ID" value="KAK4497922.1"/>
    <property type="molecule type" value="Genomic_DNA"/>
</dbReference>
<reference evidence="2 3" key="1">
    <citation type="journal article" date="2023" name="G3 (Bethesda)">
        <title>A chromosome-level genome assembly of Zasmidium syzygii isolated from banana leaves.</title>
        <authorList>
            <person name="van Westerhoven A.C."/>
            <person name="Mehrabi R."/>
            <person name="Talebi R."/>
            <person name="Steentjes M.B.F."/>
            <person name="Corcolon B."/>
            <person name="Chong P.A."/>
            <person name="Kema G.H.J."/>
            <person name="Seidl M.F."/>
        </authorList>
    </citation>
    <scope>NUCLEOTIDE SEQUENCE [LARGE SCALE GENOMIC DNA]</scope>
    <source>
        <strain evidence="2 3">P124</strain>
    </source>
</reference>
<keyword evidence="1" id="KW-0732">Signal</keyword>
<organism evidence="2 3">
    <name type="scientific">Zasmidium cellare</name>
    <name type="common">Wine cellar mold</name>
    <name type="synonym">Racodium cellare</name>
    <dbReference type="NCBI Taxonomy" id="395010"/>
    <lineage>
        <taxon>Eukaryota</taxon>
        <taxon>Fungi</taxon>
        <taxon>Dikarya</taxon>
        <taxon>Ascomycota</taxon>
        <taxon>Pezizomycotina</taxon>
        <taxon>Dothideomycetes</taxon>
        <taxon>Dothideomycetidae</taxon>
        <taxon>Mycosphaerellales</taxon>
        <taxon>Mycosphaerellaceae</taxon>
        <taxon>Zasmidium</taxon>
    </lineage>
</organism>
<name>A0ABR0E926_ZASCE</name>
<dbReference type="Proteomes" id="UP001305779">
    <property type="component" value="Unassembled WGS sequence"/>
</dbReference>
<proteinExistence type="predicted"/>